<feature type="compositionally biased region" description="Polar residues" evidence="10">
    <location>
        <begin position="276"/>
        <end position="298"/>
    </location>
</feature>
<dbReference type="OrthoDB" id="267901at2759"/>
<organism evidence="12 13">
    <name type="scientific">Leptomonas pyrrhocoris</name>
    <name type="common">Firebug parasite</name>
    <dbReference type="NCBI Taxonomy" id="157538"/>
    <lineage>
        <taxon>Eukaryota</taxon>
        <taxon>Discoba</taxon>
        <taxon>Euglenozoa</taxon>
        <taxon>Kinetoplastea</taxon>
        <taxon>Metakinetoplastina</taxon>
        <taxon>Trypanosomatida</taxon>
        <taxon>Trypanosomatidae</taxon>
        <taxon>Leishmaniinae</taxon>
        <taxon>Leptomonas</taxon>
    </lineage>
</organism>
<evidence type="ECO:0000256" key="11">
    <source>
        <dbReference type="SAM" id="SignalP"/>
    </source>
</evidence>
<evidence type="ECO:0000313" key="12">
    <source>
        <dbReference type="EMBL" id="KPA78896.1"/>
    </source>
</evidence>
<feature type="signal peptide" evidence="11">
    <location>
        <begin position="1"/>
        <end position="26"/>
    </location>
</feature>
<keyword evidence="4 11" id="KW-0732">Signal</keyword>
<feature type="chain" id="PRO_5005835977" evidence="11">
    <location>
        <begin position="27"/>
        <end position="372"/>
    </location>
</feature>
<protein>
    <submittedName>
        <fullName evidence="12">Putative surface antigen protein 2</fullName>
    </submittedName>
</protein>
<dbReference type="GO" id="GO:0016020">
    <property type="term" value="C:membrane"/>
    <property type="evidence" value="ECO:0007669"/>
    <property type="project" value="UniProtKB-SubCell"/>
</dbReference>
<dbReference type="PANTHER" id="PTHR27000">
    <property type="entry name" value="LEUCINE-RICH REPEAT RECEPTOR-LIKE PROTEIN KINASE FAMILY PROTEIN-RELATED"/>
    <property type="match status" value="1"/>
</dbReference>
<dbReference type="OMA" id="DFCTWPG"/>
<keyword evidence="6" id="KW-1133">Transmembrane helix</keyword>
<dbReference type="Proteomes" id="UP000037923">
    <property type="component" value="Unassembled WGS sequence"/>
</dbReference>
<evidence type="ECO:0000256" key="6">
    <source>
        <dbReference type="ARBA" id="ARBA00022989"/>
    </source>
</evidence>
<gene>
    <name evidence="12" type="ORF">ABB37_05960</name>
</gene>
<evidence type="ECO:0000256" key="3">
    <source>
        <dbReference type="ARBA" id="ARBA00022692"/>
    </source>
</evidence>
<dbReference type="RefSeq" id="XP_015657335.1">
    <property type="nucleotide sequence ID" value="XM_015804201.1"/>
</dbReference>
<evidence type="ECO:0000256" key="7">
    <source>
        <dbReference type="ARBA" id="ARBA00023136"/>
    </source>
</evidence>
<dbReference type="Gene3D" id="3.80.10.10">
    <property type="entry name" value="Ribonuclease Inhibitor"/>
    <property type="match status" value="1"/>
</dbReference>
<evidence type="ECO:0000256" key="5">
    <source>
        <dbReference type="ARBA" id="ARBA00022737"/>
    </source>
</evidence>
<dbReference type="SUPFAM" id="SSF52058">
    <property type="entry name" value="L domain-like"/>
    <property type="match status" value="1"/>
</dbReference>
<evidence type="ECO:0000256" key="2">
    <source>
        <dbReference type="ARBA" id="ARBA00022614"/>
    </source>
</evidence>
<name>A0A0M9FZ84_LEPPY</name>
<evidence type="ECO:0000256" key="1">
    <source>
        <dbReference type="ARBA" id="ARBA00004167"/>
    </source>
</evidence>
<dbReference type="VEuPathDB" id="TriTrypDB:LpyrH10_12_1380"/>
<proteinExistence type="predicted"/>
<keyword evidence="7" id="KW-0472">Membrane</keyword>
<keyword evidence="2" id="KW-0433">Leucine-rich repeat</keyword>
<accession>A0A0M9FZ84</accession>
<comment type="subcellular location">
    <subcellularLocation>
        <location evidence="1">Membrane</location>
        <topology evidence="1">Single-pass membrane protein</topology>
    </subcellularLocation>
</comment>
<feature type="region of interest" description="Disordered" evidence="10">
    <location>
        <begin position="275"/>
        <end position="298"/>
    </location>
</feature>
<keyword evidence="13" id="KW-1185">Reference proteome</keyword>
<dbReference type="InterPro" id="IPR032675">
    <property type="entry name" value="LRR_dom_sf"/>
</dbReference>
<dbReference type="EMBL" id="LGTL01000012">
    <property type="protein sequence ID" value="KPA78896.1"/>
    <property type="molecule type" value="Genomic_DNA"/>
</dbReference>
<keyword evidence="8" id="KW-0675">Receptor</keyword>
<comment type="caution">
    <text evidence="12">The sequence shown here is derived from an EMBL/GenBank/DDBJ whole genome shotgun (WGS) entry which is preliminary data.</text>
</comment>
<evidence type="ECO:0000256" key="10">
    <source>
        <dbReference type="SAM" id="MobiDB-lite"/>
    </source>
</evidence>
<reference evidence="12 13" key="1">
    <citation type="submission" date="2015-07" db="EMBL/GenBank/DDBJ databases">
        <title>High-quality genome of monoxenous trypanosomatid Leptomonas pyrrhocoris.</title>
        <authorList>
            <person name="Flegontov P."/>
            <person name="Butenko A."/>
            <person name="Firsov S."/>
            <person name="Vlcek C."/>
            <person name="Logacheva M.D."/>
            <person name="Field M."/>
            <person name="Filatov D."/>
            <person name="Flegontova O."/>
            <person name="Gerasimov E."/>
            <person name="Jackson A.P."/>
            <person name="Kelly S."/>
            <person name="Opperdoes F."/>
            <person name="O'Reilly A."/>
            <person name="Votypka J."/>
            <person name="Yurchenko V."/>
            <person name="Lukes J."/>
        </authorList>
    </citation>
    <scope>NUCLEOTIDE SEQUENCE [LARGE SCALE GENOMIC DNA]</scope>
    <source>
        <strain evidence="12">H10</strain>
    </source>
</reference>
<sequence>MRSADSYRMLMLAALAVALIVSTVVAGAAPVSVVTTHDFTEAQRINTLKVLEALSPAVTKEPVHRGSSDFCTWPGVLCHRLRSGDVGAEVTVMHDSFISLPVDVQRSEVRITSLKVRANALAKGSTLLSDLAMATSSSALTVLDFTGSNISSELPPTWGRFVSLQYLRLGDNHFYGTLPTAWSALTSLKEFQLQNNDVTGTLPAAWRTMTQMRNITLDNNTLAGMLPPSWSSMTSLSILSLKGNNFCGGVPASWAGLTGLALTADDTFYSPCRTLPPTSSNSDSRATPSSSANGTSTTLEPPAVLTNCTATHCVLCPVTAPSRCAACMPGYALTSTWSCVSHRGDVAYGPARLWPRVVATCAVLVAAAVSTL</sequence>
<dbReference type="AlphaFoldDB" id="A0A0M9FZ84"/>
<keyword evidence="5" id="KW-0677">Repeat</keyword>
<evidence type="ECO:0000313" key="13">
    <source>
        <dbReference type="Proteomes" id="UP000037923"/>
    </source>
</evidence>
<keyword evidence="3" id="KW-0812">Transmembrane</keyword>
<dbReference type="Pfam" id="PF00560">
    <property type="entry name" value="LRR_1"/>
    <property type="match status" value="1"/>
</dbReference>
<evidence type="ECO:0000256" key="9">
    <source>
        <dbReference type="ARBA" id="ARBA00023180"/>
    </source>
</evidence>
<dbReference type="GeneID" id="26906250"/>
<evidence type="ECO:0000256" key="8">
    <source>
        <dbReference type="ARBA" id="ARBA00023170"/>
    </source>
</evidence>
<keyword evidence="9" id="KW-0325">Glycoprotein</keyword>
<dbReference type="InterPro" id="IPR001611">
    <property type="entry name" value="Leu-rich_rpt"/>
</dbReference>
<evidence type="ECO:0000256" key="4">
    <source>
        <dbReference type="ARBA" id="ARBA00022729"/>
    </source>
</evidence>